<dbReference type="CDD" id="cd05943">
    <property type="entry name" value="AACS"/>
    <property type="match status" value="1"/>
</dbReference>
<dbReference type="InterPro" id="IPR042099">
    <property type="entry name" value="ANL_N_sf"/>
</dbReference>
<sequence length="655" mass="72654">MTSVAKPLWTPSEERVKSAIVTGFMNWLEHQGKASVSDFASLHQWSVDNIADFWSAAWDYFEISGHKGEHVFTRNDADIKSSKWFSDAKINFAENLLRYRGDQEAVVFWGEKGRQRSLTRDELYNEVSRLSQALKAQGVKPGDRVAGLMPNMPEAIVAMLATTAIGAVWSSASPDFGVQGILDRFGQIEPKVLIAPDSYEYNLKTHDVLGKVREVANQISSIEKVVVLSWSGASLNLDDVKKAVDIRDFIDPYDAKEIEYIHQGFDHPLYIMFSSGTTGAPKCIVHRVGGALMKQIVEHKFHGDLKEGDRLFYFTTCGWMMWNWFAAGLSCGATLICYDGSPFAGSPTILFDLAEQEKVTHFGTSPKYLDTLKKAGENPIETYKLPHLRAIFSTGSPLLPEGFDFVYSHVKQDVQLASIAGGTDILGCFMLGNPIGPVYRGEIQTPALGCAVSAFDDTGKPVSNDRGELVCTEPFPSMPLCFWGDDDGSRYHKAYFARFENIWTHGDFLEVTENGGLIIHGRSDATLNPGGVRIGTAEIYRQVETLDEIREAIVVGQNWDEDVRVVLCVILQDGVGDLSDELIKKIKTRIRTGCTPRHVPAKIVAVNDIPRTRSGKITELAVRDIINGREVANKEALANPEALDLYYNIPSLQED</sequence>
<reference evidence="9" key="1">
    <citation type="journal article" date="2019" name="Int. J. Syst. Evol. Microbiol.">
        <title>The Global Catalogue of Microorganisms (GCM) 10K type strain sequencing project: providing services to taxonomists for standard genome sequencing and annotation.</title>
        <authorList>
            <consortium name="The Broad Institute Genomics Platform"/>
            <consortium name="The Broad Institute Genome Sequencing Center for Infectious Disease"/>
            <person name="Wu L."/>
            <person name="Ma J."/>
        </authorList>
    </citation>
    <scope>NUCLEOTIDE SEQUENCE [LARGE SCALE GENOMIC DNA]</scope>
    <source>
        <strain evidence="9">CGMCC 4.7192</strain>
    </source>
</reference>
<evidence type="ECO:0000313" key="9">
    <source>
        <dbReference type="Proteomes" id="UP001597294"/>
    </source>
</evidence>
<accession>A0ABW5BFX8</accession>
<dbReference type="InterPro" id="IPR025110">
    <property type="entry name" value="AMP-bd_C"/>
</dbReference>
<keyword evidence="4" id="KW-0067">ATP-binding</keyword>
<dbReference type="PANTHER" id="PTHR42921">
    <property type="entry name" value="ACETOACETYL-COA SYNTHETASE"/>
    <property type="match status" value="1"/>
</dbReference>
<evidence type="ECO:0000256" key="2">
    <source>
        <dbReference type="ARBA" id="ARBA00022598"/>
    </source>
</evidence>
<evidence type="ECO:0000259" key="7">
    <source>
        <dbReference type="Pfam" id="PF16177"/>
    </source>
</evidence>
<dbReference type="PANTHER" id="PTHR42921:SF1">
    <property type="entry name" value="ACETOACETYL-COA SYNTHETASE"/>
    <property type="match status" value="1"/>
</dbReference>
<dbReference type="InterPro" id="IPR032387">
    <property type="entry name" value="ACAS_N"/>
</dbReference>
<dbReference type="Pfam" id="PF16177">
    <property type="entry name" value="ACAS_N"/>
    <property type="match status" value="1"/>
</dbReference>
<keyword evidence="9" id="KW-1185">Reference proteome</keyword>
<dbReference type="InterPro" id="IPR000873">
    <property type="entry name" value="AMP-dep_synth/lig_dom"/>
</dbReference>
<dbReference type="Pfam" id="PF13193">
    <property type="entry name" value="AMP-binding_C"/>
    <property type="match status" value="1"/>
</dbReference>
<comment type="caution">
    <text evidence="8">The sequence shown here is derived from an EMBL/GenBank/DDBJ whole genome shotgun (WGS) entry which is preliminary data.</text>
</comment>
<dbReference type="Proteomes" id="UP001597294">
    <property type="component" value="Unassembled WGS sequence"/>
</dbReference>
<feature type="domain" description="AMP-dependent synthetase/ligase" evidence="5">
    <location>
        <begin position="98"/>
        <end position="474"/>
    </location>
</feature>
<dbReference type="RefSeq" id="WP_380249148.1">
    <property type="nucleotide sequence ID" value="NZ_JBHUII010000001.1"/>
</dbReference>
<proteinExistence type="inferred from homology"/>
<feature type="domain" description="Acetyl-coenzyme A synthetase N-terminal" evidence="7">
    <location>
        <begin position="40"/>
        <end position="95"/>
    </location>
</feature>
<dbReference type="EC" id="6.2.1.16" evidence="8"/>
<dbReference type="NCBIfam" id="TIGR01217">
    <property type="entry name" value="ac_ac_CoA_syn"/>
    <property type="match status" value="1"/>
</dbReference>
<dbReference type="SUPFAM" id="SSF56801">
    <property type="entry name" value="Acetyl-CoA synthetase-like"/>
    <property type="match status" value="1"/>
</dbReference>
<feature type="domain" description="AMP-binding enzyme C-terminal" evidence="6">
    <location>
        <begin position="545"/>
        <end position="616"/>
    </location>
</feature>
<dbReference type="InterPro" id="IPR045851">
    <property type="entry name" value="AMP-bd_C_sf"/>
</dbReference>
<evidence type="ECO:0000259" key="5">
    <source>
        <dbReference type="Pfam" id="PF00501"/>
    </source>
</evidence>
<dbReference type="InterPro" id="IPR020845">
    <property type="entry name" value="AMP-binding_CS"/>
</dbReference>
<gene>
    <name evidence="8" type="ORF">ACFSKO_05305</name>
</gene>
<dbReference type="Pfam" id="PF00501">
    <property type="entry name" value="AMP-binding"/>
    <property type="match status" value="1"/>
</dbReference>
<organism evidence="8 9">
    <name type="scientific">Kiloniella antarctica</name>
    <dbReference type="NCBI Taxonomy" id="1550907"/>
    <lineage>
        <taxon>Bacteria</taxon>
        <taxon>Pseudomonadati</taxon>
        <taxon>Pseudomonadota</taxon>
        <taxon>Alphaproteobacteria</taxon>
        <taxon>Rhodospirillales</taxon>
        <taxon>Kiloniellaceae</taxon>
        <taxon>Kiloniella</taxon>
    </lineage>
</organism>
<dbReference type="GO" id="GO:0030729">
    <property type="term" value="F:acetoacetate-CoA ligase activity"/>
    <property type="evidence" value="ECO:0007669"/>
    <property type="project" value="UniProtKB-EC"/>
</dbReference>
<dbReference type="PROSITE" id="PS00455">
    <property type="entry name" value="AMP_BINDING"/>
    <property type="match status" value="1"/>
</dbReference>
<evidence type="ECO:0000256" key="3">
    <source>
        <dbReference type="ARBA" id="ARBA00022741"/>
    </source>
</evidence>
<dbReference type="InterPro" id="IPR005914">
    <property type="entry name" value="Acac_CoA_synth"/>
</dbReference>
<comment type="similarity">
    <text evidence="1">Belongs to the ATP-dependent AMP-binding enzyme family.</text>
</comment>
<evidence type="ECO:0000313" key="8">
    <source>
        <dbReference type="EMBL" id="MFD2205012.1"/>
    </source>
</evidence>
<name>A0ABW5BFX8_9PROT</name>
<dbReference type="NCBIfam" id="NF002937">
    <property type="entry name" value="PRK03584.1"/>
    <property type="match status" value="1"/>
</dbReference>
<dbReference type="EMBL" id="JBHUII010000001">
    <property type="protein sequence ID" value="MFD2205012.1"/>
    <property type="molecule type" value="Genomic_DNA"/>
</dbReference>
<keyword evidence="3" id="KW-0547">Nucleotide-binding</keyword>
<evidence type="ECO:0000256" key="1">
    <source>
        <dbReference type="ARBA" id="ARBA00006432"/>
    </source>
</evidence>
<keyword evidence="2 8" id="KW-0436">Ligase</keyword>
<dbReference type="Gene3D" id="3.30.300.30">
    <property type="match status" value="1"/>
</dbReference>
<protein>
    <submittedName>
        <fullName evidence="8">Acetoacetate--CoA ligase</fullName>
        <ecNumber evidence="8">6.2.1.16</ecNumber>
    </submittedName>
</protein>
<evidence type="ECO:0000259" key="6">
    <source>
        <dbReference type="Pfam" id="PF13193"/>
    </source>
</evidence>
<dbReference type="Gene3D" id="3.40.50.12780">
    <property type="entry name" value="N-terminal domain of ligase-like"/>
    <property type="match status" value="1"/>
</dbReference>
<evidence type="ECO:0000256" key="4">
    <source>
        <dbReference type="ARBA" id="ARBA00022840"/>
    </source>
</evidence>